<dbReference type="Proteomes" id="UP000717996">
    <property type="component" value="Unassembled WGS sequence"/>
</dbReference>
<organism evidence="1 2">
    <name type="scientific">Rhizopus oryzae</name>
    <name type="common">Mucormycosis agent</name>
    <name type="synonym">Rhizopus arrhizus var. delemar</name>
    <dbReference type="NCBI Taxonomy" id="64495"/>
    <lineage>
        <taxon>Eukaryota</taxon>
        <taxon>Fungi</taxon>
        <taxon>Fungi incertae sedis</taxon>
        <taxon>Mucoromycota</taxon>
        <taxon>Mucoromycotina</taxon>
        <taxon>Mucoromycetes</taxon>
        <taxon>Mucorales</taxon>
        <taxon>Mucorineae</taxon>
        <taxon>Rhizopodaceae</taxon>
        <taxon>Rhizopus</taxon>
    </lineage>
</organism>
<evidence type="ECO:0000313" key="2">
    <source>
        <dbReference type="Proteomes" id="UP000717996"/>
    </source>
</evidence>
<comment type="caution">
    <text evidence="1">The sequence shown here is derived from an EMBL/GenBank/DDBJ whole genome shotgun (WGS) entry which is preliminary data.</text>
</comment>
<gene>
    <name evidence="1" type="ORF">G6F51_008365</name>
</gene>
<reference evidence="1" key="1">
    <citation type="journal article" date="2020" name="Microb. Genom.">
        <title>Genetic diversity of clinical and environmental Mucorales isolates obtained from an investigation of mucormycosis cases among solid organ transplant recipients.</title>
        <authorList>
            <person name="Nguyen M.H."/>
            <person name="Kaul D."/>
            <person name="Muto C."/>
            <person name="Cheng S.J."/>
            <person name="Richter R.A."/>
            <person name="Bruno V.M."/>
            <person name="Liu G."/>
            <person name="Beyhan S."/>
            <person name="Sundermann A.J."/>
            <person name="Mounaud S."/>
            <person name="Pasculle A.W."/>
            <person name="Nierman W.C."/>
            <person name="Driscoll E."/>
            <person name="Cumbie R."/>
            <person name="Clancy C.J."/>
            <person name="Dupont C.L."/>
        </authorList>
    </citation>
    <scope>NUCLEOTIDE SEQUENCE</scope>
    <source>
        <strain evidence="1">GL16</strain>
    </source>
</reference>
<evidence type="ECO:0000313" key="1">
    <source>
        <dbReference type="EMBL" id="KAG1540701.1"/>
    </source>
</evidence>
<proteinExistence type="predicted"/>
<sequence>MVKSVTSDGQTVKEEDVEESCRGIFLLNYALRFLEDTTRVDCSCDRQELLRILNSKLSELDPNMAVRDVKEDASISSRREKRRRLLQTNYVQESLEGAEVVPSSGGSSSTFRSGLAPNLSAAALHASGFPVRGVVEKDYTMNTDN</sequence>
<protein>
    <submittedName>
        <fullName evidence="1">Uncharacterized protein</fullName>
    </submittedName>
</protein>
<name>A0A9P6Y760_RHIOR</name>
<dbReference type="AlphaFoldDB" id="A0A9P6Y760"/>
<accession>A0A9P6Y760</accession>
<dbReference type="EMBL" id="JAANIT010001363">
    <property type="protein sequence ID" value="KAG1540701.1"/>
    <property type="molecule type" value="Genomic_DNA"/>
</dbReference>